<protein>
    <submittedName>
        <fullName evidence="2">Uncharacterized protein</fullName>
    </submittedName>
</protein>
<organism evidence="2 3">
    <name type="scientific">Dreissena polymorpha</name>
    <name type="common">Zebra mussel</name>
    <name type="synonym">Mytilus polymorpha</name>
    <dbReference type="NCBI Taxonomy" id="45954"/>
    <lineage>
        <taxon>Eukaryota</taxon>
        <taxon>Metazoa</taxon>
        <taxon>Spiralia</taxon>
        <taxon>Lophotrochozoa</taxon>
        <taxon>Mollusca</taxon>
        <taxon>Bivalvia</taxon>
        <taxon>Autobranchia</taxon>
        <taxon>Heteroconchia</taxon>
        <taxon>Euheterodonta</taxon>
        <taxon>Imparidentia</taxon>
        <taxon>Neoheterodontei</taxon>
        <taxon>Myida</taxon>
        <taxon>Dreissenoidea</taxon>
        <taxon>Dreissenidae</taxon>
        <taxon>Dreissena</taxon>
    </lineage>
</organism>
<keyword evidence="3" id="KW-1185">Reference proteome</keyword>
<dbReference type="Proteomes" id="UP000828390">
    <property type="component" value="Unassembled WGS sequence"/>
</dbReference>
<evidence type="ECO:0000313" key="3">
    <source>
        <dbReference type="Proteomes" id="UP000828390"/>
    </source>
</evidence>
<feature type="region of interest" description="Disordered" evidence="1">
    <location>
        <begin position="466"/>
        <end position="490"/>
    </location>
</feature>
<dbReference type="EMBL" id="JAIWYP010000005">
    <property type="protein sequence ID" value="KAH3827753.1"/>
    <property type="molecule type" value="Genomic_DNA"/>
</dbReference>
<proteinExistence type="predicted"/>
<reference evidence="2" key="2">
    <citation type="submission" date="2020-11" db="EMBL/GenBank/DDBJ databases">
        <authorList>
            <person name="McCartney M.A."/>
            <person name="Auch B."/>
            <person name="Kono T."/>
            <person name="Mallez S."/>
            <person name="Becker A."/>
            <person name="Gohl D.M."/>
            <person name="Silverstein K.A.T."/>
            <person name="Koren S."/>
            <person name="Bechman K.B."/>
            <person name="Herman A."/>
            <person name="Abrahante J.E."/>
            <person name="Garbe J."/>
        </authorList>
    </citation>
    <scope>NUCLEOTIDE SEQUENCE</scope>
    <source>
        <strain evidence="2">Duluth1</strain>
        <tissue evidence="2">Whole animal</tissue>
    </source>
</reference>
<comment type="caution">
    <text evidence="2">The sequence shown here is derived from an EMBL/GenBank/DDBJ whole genome shotgun (WGS) entry which is preliminary data.</text>
</comment>
<dbReference type="AlphaFoldDB" id="A0A9D4H362"/>
<sequence length="490" mass="56284">MQLWEDTFEIERANRARKVLLETKYTIRTPFLFRTNLYQIFRVEHKADNRQASDRHEGIKLTGRKAFDCRWQTFDRQAGGYAGRQEGIDRHSTCRRADIPQTGRQADMKAGSQTDIRQTGRLIYRQACSHPIDRHTDKHIGNHFGRIPLRQADNRQASDRHEGIKLTGRKAFDCRWQTFDRQAGGYAGRQEGIDRHSTCRRADIPQTGRQADMKAGSQTDIRQTGRLIYRQACSHPIDRHTDKHIGNHFGRIPLRQADNRQASDRHEGIKLTGRKAFDCRWQTFDRQAGGYAGRQEGIDRHSTCRRADIPQTGRQADMKAGSQTDIRQTGRLIYRQACSHPIDRHTDKHIGNQWVDVKLCRDAVGGEYLELVERQRKTRTSATDEGRTVPPRILSYDPEVRDAVAVCVKVLGNRAIVSSPYPGQVKAKEDEHRCNKKTSTWTPKAGLDQWLDTYIQAKEEWTKYGPLRDTSFNSSPTGRRVANDDTLLSV</sequence>
<evidence type="ECO:0000256" key="1">
    <source>
        <dbReference type="SAM" id="MobiDB-lite"/>
    </source>
</evidence>
<evidence type="ECO:0000313" key="2">
    <source>
        <dbReference type="EMBL" id="KAH3827753.1"/>
    </source>
</evidence>
<accession>A0A9D4H362</accession>
<reference evidence="2" key="1">
    <citation type="journal article" date="2019" name="bioRxiv">
        <title>The Genome of the Zebra Mussel, Dreissena polymorpha: A Resource for Invasive Species Research.</title>
        <authorList>
            <person name="McCartney M.A."/>
            <person name="Auch B."/>
            <person name="Kono T."/>
            <person name="Mallez S."/>
            <person name="Zhang Y."/>
            <person name="Obille A."/>
            <person name="Becker A."/>
            <person name="Abrahante J.E."/>
            <person name="Garbe J."/>
            <person name="Badalamenti J.P."/>
            <person name="Herman A."/>
            <person name="Mangelson H."/>
            <person name="Liachko I."/>
            <person name="Sullivan S."/>
            <person name="Sone E.D."/>
            <person name="Koren S."/>
            <person name="Silverstein K.A.T."/>
            <person name="Beckman K.B."/>
            <person name="Gohl D.M."/>
        </authorList>
    </citation>
    <scope>NUCLEOTIDE SEQUENCE</scope>
    <source>
        <strain evidence="2">Duluth1</strain>
        <tissue evidence="2">Whole animal</tissue>
    </source>
</reference>
<gene>
    <name evidence="2" type="ORF">DPMN_129695</name>
</gene>
<name>A0A9D4H362_DREPO</name>